<feature type="domain" description="DSBA-like thioredoxin" evidence="1">
    <location>
        <begin position="7"/>
        <end position="161"/>
    </location>
</feature>
<dbReference type="CDD" id="cd03024">
    <property type="entry name" value="DsbA_FrnE"/>
    <property type="match status" value="1"/>
</dbReference>
<reference evidence="3" key="1">
    <citation type="submission" date="2016-10" db="EMBL/GenBank/DDBJ databases">
        <authorList>
            <person name="Varghese N."/>
            <person name="Submissions S."/>
        </authorList>
    </citation>
    <scope>NUCLEOTIDE SEQUENCE [LARGE SCALE GENOMIC DNA]</scope>
    <source>
        <strain evidence="3">DSM 17875</strain>
    </source>
</reference>
<dbReference type="Proteomes" id="UP000243232">
    <property type="component" value="Chromosome I"/>
</dbReference>
<evidence type="ECO:0000313" key="2">
    <source>
        <dbReference type="EMBL" id="SDU09016.1"/>
    </source>
</evidence>
<organism evidence="2 3">
    <name type="scientific">Pseudomonas pohangensis</name>
    <dbReference type="NCBI Taxonomy" id="364197"/>
    <lineage>
        <taxon>Bacteria</taxon>
        <taxon>Pseudomonadati</taxon>
        <taxon>Pseudomonadota</taxon>
        <taxon>Gammaproteobacteria</taxon>
        <taxon>Pseudomonadales</taxon>
        <taxon>Pseudomonadaceae</taxon>
        <taxon>Pseudomonas</taxon>
    </lineage>
</organism>
<dbReference type="Gene3D" id="3.40.30.10">
    <property type="entry name" value="Glutaredoxin"/>
    <property type="match status" value="1"/>
</dbReference>
<sequence>MNRPLRISVFFDFICPWCLIGKRNLTQALQLFAAEQPQTPVELDWIGVQLLPDLPATGVPFAEFYLNRLGSAEAVRQRQAQVQAAAASADLDIDLQRIPRMPNTADAHRLLSHASALGTATQLEELLERLFAAYFMHGQNIGDSATLLEIAEACGYPRAPLVNSLRGDGAPFYGPGVTSRGGVPTFVFNQRLVLSGAQPAQVLLGGMLNAIEQHRQASPV</sequence>
<keyword evidence="3" id="KW-1185">Reference proteome</keyword>
<evidence type="ECO:0000259" key="1">
    <source>
        <dbReference type="Pfam" id="PF01323"/>
    </source>
</evidence>
<dbReference type="OrthoDB" id="9799122at2"/>
<dbReference type="STRING" id="364197.SAMN05216296_1712"/>
<dbReference type="PANTHER" id="PTHR13887:SF41">
    <property type="entry name" value="THIOREDOXIN SUPERFAMILY PROTEIN"/>
    <property type="match status" value="1"/>
</dbReference>
<protein>
    <submittedName>
        <fullName evidence="2">Predicted dithiol-disulfide isomerase, DsbA family</fullName>
    </submittedName>
</protein>
<dbReference type="InterPro" id="IPR036249">
    <property type="entry name" value="Thioredoxin-like_sf"/>
</dbReference>
<gene>
    <name evidence="2" type="ORF">SAMN05216296_1712</name>
</gene>
<dbReference type="GO" id="GO:0016853">
    <property type="term" value="F:isomerase activity"/>
    <property type="evidence" value="ECO:0007669"/>
    <property type="project" value="UniProtKB-KW"/>
</dbReference>
<dbReference type="GO" id="GO:0016491">
    <property type="term" value="F:oxidoreductase activity"/>
    <property type="evidence" value="ECO:0007669"/>
    <property type="project" value="InterPro"/>
</dbReference>
<keyword evidence="2" id="KW-0413">Isomerase</keyword>
<dbReference type="RefSeq" id="WP_090194173.1">
    <property type="nucleotide sequence ID" value="NZ_LT629785.1"/>
</dbReference>
<name>A0A1H2FP16_9PSED</name>
<dbReference type="InterPro" id="IPR001853">
    <property type="entry name" value="DSBA-like_thioredoxin_dom"/>
</dbReference>
<dbReference type="PANTHER" id="PTHR13887">
    <property type="entry name" value="GLUTATHIONE S-TRANSFERASE KAPPA"/>
    <property type="match status" value="1"/>
</dbReference>
<evidence type="ECO:0000313" key="3">
    <source>
        <dbReference type="Proteomes" id="UP000243232"/>
    </source>
</evidence>
<accession>A0A1H2FP16</accession>
<dbReference type="EMBL" id="LT629785">
    <property type="protein sequence ID" value="SDU09016.1"/>
    <property type="molecule type" value="Genomic_DNA"/>
</dbReference>
<dbReference type="Pfam" id="PF01323">
    <property type="entry name" value="DSBA"/>
    <property type="match status" value="1"/>
</dbReference>
<dbReference type="SUPFAM" id="SSF52833">
    <property type="entry name" value="Thioredoxin-like"/>
    <property type="match status" value="1"/>
</dbReference>
<dbReference type="AlphaFoldDB" id="A0A1H2FP16"/>
<proteinExistence type="predicted"/>